<feature type="region of interest" description="Disordered" evidence="1">
    <location>
        <begin position="609"/>
        <end position="694"/>
    </location>
</feature>
<feature type="region of interest" description="Disordered" evidence="1">
    <location>
        <begin position="430"/>
        <end position="456"/>
    </location>
</feature>
<evidence type="ECO:0000313" key="3">
    <source>
        <dbReference type="EMBL" id="WPH02244.1"/>
    </source>
</evidence>
<feature type="compositionally biased region" description="Polar residues" evidence="1">
    <location>
        <begin position="658"/>
        <end position="691"/>
    </location>
</feature>
<evidence type="ECO:0000256" key="2">
    <source>
        <dbReference type="SAM" id="SignalP"/>
    </source>
</evidence>
<dbReference type="Proteomes" id="UP001303373">
    <property type="component" value="Chromosome 7"/>
</dbReference>
<sequence>MRLRNRGRFPTLMYIYWLASLLVHTSKALRYEHKDRAALSISNGYGNSSTGVSISPSSTNINFQTVTATPSMNSTIATGNPTIGTCCFMSARYVGVNTWYSKHVEVTVATVITTWLQYSNTLIPANSTTISINTTAPAPGRYTYGSSIAGLPTTIPGNLLPSSASSYGCTIIGEHGETAVTISQQSNLVIHSPTPFFSYQEIDLDTSWVCPTVKVQTQYTYYYQTWPGDGLTASTASTVLPVYTSMGYPSQGAPLYYPQHNAHLDQYVAEPFPDGNYANFSYDAWIADNGGLAKGSQNPNYLGLANLPDFLGEIPWVKSQFPNISDCTNLGGNGQPTVHIPVTQVMTTQHYTLTIAESSILAPQASTSLSAPIKTTFMATRTSSLVPAAEVTWPSKSTELAQSQSSSATSSQVDIGNIIASIIQVTHTDKSSTWTQTERAETASTPTDSNPVQSSGVKITKVISQNVETISSNGIADSTSTALEGSIAPSVLSGMSISSEIFTKGPTTISLNSVAASTLTAWYPVSSGANLAGEDANEGELSTELVVASLKTLSTDGTAFTTATAWTSLAVASVLQSITTIHGKATTKLLTEQISTLSVDGSAVSTVTSWEPESVSSASDESTGLTAVKGTNSETTNSEATPSSGFSTSSTSSTMRTQLPTLVTSNTIPNNQSYTRPATGTESSAGQSSSPAEGGALRYAPNAVSAIIIVMGIFVAI</sequence>
<feature type="signal peptide" evidence="2">
    <location>
        <begin position="1"/>
        <end position="28"/>
    </location>
</feature>
<proteinExistence type="predicted"/>
<dbReference type="EMBL" id="CP138586">
    <property type="protein sequence ID" value="WPH02244.1"/>
    <property type="molecule type" value="Genomic_DNA"/>
</dbReference>
<dbReference type="AlphaFoldDB" id="A0AAQ3M6I1"/>
<accession>A0AAQ3M6I1</accession>
<protein>
    <submittedName>
        <fullName evidence="3">Uncharacterized protein</fullName>
    </submittedName>
</protein>
<reference evidence="3 4" key="1">
    <citation type="submission" date="2023-11" db="EMBL/GenBank/DDBJ databases">
        <title>An acidophilic fungus is an integral part of prey digestion in a carnivorous sundew plant.</title>
        <authorList>
            <person name="Tsai I.J."/>
        </authorList>
    </citation>
    <scope>NUCLEOTIDE SEQUENCE [LARGE SCALE GENOMIC DNA]</scope>
    <source>
        <strain evidence="3">169a</strain>
    </source>
</reference>
<feature type="compositionally biased region" description="Low complexity" evidence="1">
    <location>
        <begin position="638"/>
        <end position="657"/>
    </location>
</feature>
<feature type="chain" id="PRO_5042896110" evidence="2">
    <location>
        <begin position="29"/>
        <end position="717"/>
    </location>
</feature>
<gene>
    <name evidence="3" type="ORF">R9X50_00510000</name>
</gene>
<keyword evidence="2" id="KW-0732">Signal</keyword>
<evidence type="ECO:0000313" key="4">
    <source>
        <dbReference type="Proteomes" id="UP001303373"/>
    </source>
</evidence>
<feature type="compositionally biased region" description="Polar residues" evidence="1">
    <location>
        <begin position="609"/>
        <end position="637"/>
    </location>
</feature>
<keyword evidence="4" id="KW-1185">Reference proteome</keyword>
<name>A0AAQ3M6I1_9PEZI</name>
<evidence type="ECO:0000256" key="1">
    <source>
        <dbReference type="SAM" id="MobiDB-lite"/>
    </source>
</evidence>
<organism evidence="3 4">
    <name type="scientific">Acrodontium crateriforme</name>
    <dbReference type="NCBI Taxonomy" id="150365"/>
    <lineage>
        <taxon>Eukaryota</taxon>
        <taxon>Fungi</taxon>
        <taxon>Dikarya</taxon>
        <taxon>Ascomycota</taxon>
        <taxon>Pezizomycotina</taxon>
        <taxon>Dothideomycetes</taxon>
        <taxon>Dothideomycetidae</taxon>
        <taxon>Mycosphaerellales</taxon>
        <taxon>Teratosphaeriaceae</taxon>
        <taxon>Acrodontium</taxon>
    </lineage>
</organism>